<proteinExistence type="predicted"/>
<reference evidence="1" key="1">
    <citation type="submission" date="2018-05" db="EMBL/GenBank/DDBJ databases">
        <authorList>
            <person name="Lanie J.A."/>
            <person name="Ng W.-L."/>
            <person name="Kazmierczak K.M."/>
            <person name="Andrzejewski T.M."/>
            <person name="Davidsen T.M."/>
            <person name="Wayne K.J."/>
            <person name="Tettelin H."/>
            <person name="Glass J.I."/>
            <person name="Rusch D."/>
            <person name="Podicherti R."/>
            <person name="Tsui H.-C.T."/>
            <person name="Winkler M.E."/>
        </authorList>
    </citation>
    <scope>NUCLEOTIDE SEQUENCE</scope>
</reference>
<accession>A0A381URI2</accession>
<name>A0A381URI2_9ZZZZ</name>
<evidence type="ECO:0000313" key="1">
    <source>
        <dbReference type="EMBL" id="SVA30690.1"/>
    </source>
</evidence>
<organism evidence="1">
    <name type="scientific">marine metagenome</name>
    <dbReference type="NCBI Taxonomy" id="408172"/>
    <lineage>
        <taxon>unclassified sequences</taxon>
        <taxon>metagenomes</taxon>
        <taxon>ecological metagenomes</taxon>
    </lineage>
</organism>
<dbReference type="EMBL" id="UINC01006968">
    <property type="protein sequence ID" value="SVA30690.1"/>
    <property type="molecule type" value="Genomic_DNA"/>
</dbReference>
<protein>
    <recommendedName>
        <fullName evidence="2">Transporter</fullName>
    </recommendedName>
</protein>
<sequence>MLPGELLEKHYWKTFHWLSMPCRPILVCSLSAFAMFGVSTEILLAQAPDFVSDRPDQTESSVVVPLGFVQIETGYLYTRDSGSSSREVPGTLIRIGIAKRVELRFGHAGFISAGSGSGAGDSQIGAKVNLVGESSWRPEVAVLTGFSLPTGEASLSSGHVDPSVLVAFSHTLSSRVSLDYNIGHSWESLNKISARQRLLQYSLVFGVEITDKFGGFVEAFGNRAFNSSRNPANSIDAGVTYLLADNIQLDLYAGRGLSAGAEDTFVGGGISFRLPN</sequence>
<evidence type="ECO:0008006" key="2">
    <source>
        <dbReference type="Google" id="ProtNLM"/>
    </source>
</evidence>
<gene>
    <name evidence="1" type="ORF">METZ01_LOCUS83544</name>
</gene>
<dbReference type="AlphaFoldDB" id="A0A381URI2"/>
<dbReference type="Pfam" id="PF13557">
    <property type="entry name" value="Phenol_MetA_deg"/>
    <property type="match status" value="1"/>
</dbReference>
<dbReference type="InterPro" id="IPR025737">
    <property type="entry name" value="FApF"/>
</dbReference>